<proteinExistence type="predicted"/>
<accession>A0A4C1VJA6</accession>
<reference evidence="1 2" key="1">
    <citation type="journal article" date="2019" name="Commun. Biol.">
        <title>The bagworm genome reveals a unique fibroin gene that provides high tensile strength.</title>
        <authorList>
            <person name="Kono N."/>
            <person name="Nakamura H."/>
            <person name="Ohtoshi R."/>
            <person name="Tomita M."/>
            <person name="Numata K."/>
            <person name="Arakawa K."/>
        </authorList>
    </citation>
    <scope>NUCLEOTIDE SEQUENCE [LARGE SCALE GENOMIC DNA]</scope>
</reference>
<evidence type="ECO:0000313" key="2">
    <source>
        <dbReference type="Proteomes" id="UP000299102"/>
    </source>
</evidence>
<organism evidence="1 2">
    <name type="scientific">Eumeta variegata</name>
    <name type="common">Bagworm moth</name>
    <name type="synonym">Eumeta japonica</name>
    <dbReference type="NCBI Taxonomy" id="151549"/>
    <lineage>
        <taxon>Eukaryota</taxon>
        <taxon>Metazoa</taxon>
        <taxon>Ecdysozoa</taxon>
        <taxon>Arthropoda</taxon>
        <taxon>Hexapoda</taxon>
        <taxon>Insecta</taxon>
        <taxon>Pterygota</taxon>
        <taxon>Neoptera</taxon>
        <taxon>Endopterygota</taxon>
        <taxon>Lepidoptera</taxon>
        <taxon>Glossata</taxon>
        <taxon>Ditrysia</taxon>
        <taxon>Tineoidea</taxon>
        <taxon>Psychidae</taxon>
        <taxon>Oiketicinae</taxon>
        <taxon>Eumeta</taxon>
    </lineage>
</organism>
<evidence type="ECO:0000313" key="1">
    <source>
        <dbReference type="EMBL" id="GBP39188.1"/>
    </source>
</evidence>
<comment type="caution">
    <text evidence="1">The sequence shown here is derived from an EMBL/GenBank/DDBJ whole genome shotgun (WGS) entry which is preliminary data.</text>
</comment>
<keyword evidence="2" id="KW-1185">Reference proteome</keyword>
<dbReference type="EMBL" id="BGZK01000361">
    <property type="protein sequence ID" value="GBP39188.1"/>
    <property type="molecule type" value="Genomic_DNA"/>
</dbReference>
<dbReference type="Proteomes" id="UP000299102">
    <property type="component" value="Unassembled WGS sequence"/>
</dbReference>
<dbReference type="AlphaFoldDB" id="A0A4C1VJA6"/>
<protein>
    <submittedName>
        <fullName evidence="1">Uncharacterized protein</fullName>
    </submittedName>
</protein>
<name>A0A4C1VJA6_EUMVA</name>
<sequence>MCMTDRAHAYGTLNGVKDPAVVVAGLLHRAAGAGLGMTLWLEPGHLLRRDTDLLVHSFMATICLPSGDRQLTPSPR</sequence>
<gene>
    <name evidence="1" type="ORF">EVAR_26974_1</name>
</gene>